<evidence type="ECO:0000256" key="1">
    <source>
        <dbReference type="ARBA" id="ARBA00006484"/>
    </source>
</evidence>
<dbReference type="PRINTS" id="PR00081">
    <property type="entry name" value="GDHRDH"/>
</dbReference>
<dbReference type="PANTHER" id="PTHR44229">
    <property type="entry name" value="15-HYDROXYPROSTAGLANDIN DEHYDROGENASE [NAD(+)]"/>
    <property type="match status" value="1"/>
</dbReference>
<dbReference type="InterPro" id="IPR036291">
    <property type="entry name" value="NAD(P)-bd_dom_sf"/>
</dbReference>
<comment type="caution">
    <text evidence="3">The sequence shown here is derived from an EMBL/GenBank/DDBJ whole genome shotgun (WGS) entry which is preliminary data.</text>
</comment>
<dbReference type="Proteomes" id="UP000789706">
    <property type="component" value="Unassembled WGS sequence"/>
</dbReference>
<reference evidence="3" key="1">
    <citation type="submission" date="2021-06" db="EMBL/GenBank/DDBJ databases">
        <authorList>
            <person name="Kallberg Y."/>
            <person name="Tangrot J."/>
            <person name="Rosling A."/>
        </authorList>
    </citation>
    <scope>NUCLEOTIDE SEQUENCE</scope>
    <source>
        <strain evidence="3">AZ414A</strain>
    </source>
</reference>
<dbReference type="PANTHER" id="PTHR44229:SF4">
    <property type="entry name" value="15-HYDROXYPROSTAGLANDIN DEHYDROGENASE [NAD(+)]"/>
    <property type="match status" value="1"/>
</dbReference>
<dbReference type="AlphaFoldDB" id="A0A9N9F8E9"/>
<sequence length="200" mass="22060">MRIKDKVVVITGGSNGIGAHLVKTLINSGAKVAFGDIDQESGKKLAEELNKEHKDSAIFVRCDVTDKNQYLNLFLEAEKTFGRIDVRTKYLLIEGTQIGIKFLKKHGGGVIINTASMSGVNPWYVAPVYSAAKSGVKTPMVKKAMKENPNFAEVIKRHGTLSINEVVNAFIHVIENDYLYADVVKVTQTNLLEVLPKMKL</sequence>
<dbReference type="Pfam" id="PF00106">
    <property type="entry name" value="adh_short"/>
    <property type="match status" value="2"/>
</dbReference>
<proteinExistence type="inferred from homology"/>
<gene>
    <name evidence="3" type="ORF">DEBURN_LOCUS5511</name>
</gene>
<comment type="similarity">
    <text evidence="1">Belongs to the short-chain dehydrogenases/reductases (SDR) family.</text>
</comment>
<evidence type="ECO:0000256" key="2">
    <source>
        <dbReference type="ARBA" id="ARBA00023002"/>
    </source>
</evidence>
<name>A0A9N9F8E9_9GLOM</name>
<dbReference type="EMBL" id="CAJVPK010000496">
    <property type="protein sequence ID" value="CAG8517887.1"/>
    <property type="molecule type" value="Genomic_DNA"/>
</dbReference>
<dbReference type="GO" id="GO:0005737">
    <property type="term" value="C:cytoplasm"/>
    <property type="evidence" value="ECO:0007669"/>
    <property type="project" value="TreeGrafter"/>
</dbReference>
<dbReference type="InterPro" id="IPR002347">
    <property type="entry name" value="SDR_fam"/>
</dbReference>
<keyword evidence="2" id="KW-0560">Oxidoreductase</keyword>
<accession>A0A9N9F8E9</accession>
<dbReference type="Gene3D" id="3.40.50.720">
    <property type="entry name" value="NAD(P)-binding Rossmann-like Domain"/>
    <property type="match status" value="2"/>
</dbReference>
<dbReference type="SUPFAM" id="SSF51735">
    <property type="entry name" value="NAD(P)-binding Rossmann-fold domains"/>
    <property type="match status" value="1"/>
</dbReference>
<evidence type="ECO:0000313" key="4">
    <source>
        <dbReference type="Proteomes" id="UP000789706"/>
    </source>
</evidence>
<dbReference type="OrthoDB" id="5840532at2759"/>
<keyword evidence="4" id="KW-1185">Reference proteome</keyword>
<organism evidence="3 4">
    <name type="scientific">Diversispora eburnea</name>
    <dbReference type="NCBI Taxonomy" id="1213867"/>
    <lineage>
        <taxon>Eukaryota</taxon>
        <taxon>Fungi</taxon>
        <taxon>Fungi incertae sedis</taxon>
        <taxon>Mucoromycota</taxon>
        <taxon>Glomeromycotina</taxon>
        <taxon>Glomeromycetes</taxon>
        <taxon>Diversisporales</taxon>
        <taxon>Diversisporaceae</taxon>
        <taxon>Diversispora</taxon>
    </lineage>
</organism>
<dbReference type="GO" id="GO:0016616">
    <property type="term" value="F:oxidoreductase activity, acting on the CH-OH group of donors, NAD or NADP as acceptor"/>
    <property type="evidence" value="ECO:0007669"/>
    <property type="project" value="TreeGrafter"/>
</dbReference>
<evidence type="ECO:0000313" key="3">
    <source>
        <dbReference type="EMBL" id="CAG8517887.1"/>
    </source>
</evidence>
<protein>
    <submittedName>
        <fullName evidence="3">9813_t:CDS:1</fullName>
    </submittedName>
</protein>